<evidence type="ECO:0000313" key="19">
    <source>
        <dbReference type="EMBL" id="CDY15527.1"/>
    </source>
</evidence>
<dbReference type="Pfam" id="PF00069">
    <property type="entry name" value="Pkinase"/>
    <property type="match status" value="1"/>
</dbReference>
<evidence type="ECO:0000256" key="3">
    <source>
        <dbReference type="ARBA" id="ARBA00022553"/>
    </source>
</evidence>
<dbReference type="AlphaFoldDB" id="A0A078FRT1"/>
<evidence type="ECO:0000256" key="16">
    <source>
        <dbReference type="SAM" id="Phobius"/>
    </source>
</evidence>
<dbReference type="SMART" id="SM00179">
    <property type="entry name" value="EGF_CA"/>
    <property type="match status" value="1"/>
</dbReference>
<accession>A0A078FRT1</accession>
<dbReference type="Gene3D" id="2.10.25.10">
    <property type="entry name" value="Laminin"/>
    <property type="match status" value="1"/>
</dbReference>
<dbReference type="InterPro" id="IPR025287">
    <property type="entry name" value="WAK_GUB"/>
</dbReference>
<evidence type="ECO:0000256" key="2">
    <source>
        <dbReference type="ARBA" id="ARBA00022527"/>
    </source>
</evidence>
<dbReference type="CDD" id="cd00054">
    <property type="entry name" value="EGF_CA"/>
    <property type="match status" value="1"/>
</dbReference>
<dbReference type="PROSITE" id="PS50011">
    <property type="entry name" value="PROTEIN_KINASE_DOM"/>
    <property type="match status" value="1"/>
</dbReference>
<feature type="signal peptide" evidence="17">
    <location>
        <begin position="1"/>
        <end position="22"/>
    </location>
</feature>
<evidence type="ECO:0000256" key="12">
    <source>
        <dbReference type="ARBA" id="ARBA00023157"/>
    </source>
</evidence>
<dbReference type="STRING" id="3708.A0A078FRT1"/>
<evidence type="ECO:0000256" key="5">
    <source>
        <dbReference type="ARBA" id="ARBA00022692"/>
    </source>
</evidence>
<keyword evidence="7" id="KW-0547">Nucleotide-binding</keyword>
<evidence type="ECO:0000256" key="10">
    <source>
        <dbReference type="ARBA" id="ARBA00022989"/>
    </source>
</evidence>
<dbReference type="PROSITE" id="PS00108">
    <property type="entry name" value="PROTEIN_KINASE_ST"/>
    <property type="match status" value="1"/>
</dbReference>
<dbReference type="PANTHER" id="PTHR27005:SF343">
    <property type="entry name" value="PROTEIN KINASE DOMAIN-CONTAINING PROTEIN"/>
    <property type="match status" value="1"/>
</dbReference>
<dbReference type="InterPro" id="IPR008271">
    <property type="entry name" value="Ser/Thr_kinase_AS"/>
</dbReference>
<dbReference type="PROSITE" id="PS01187">
    <property type="entry name" value="EGF_CA"/>
    <property type="match status" value="1"/>
</dbReference>
<proteinExistence type="predicted"/>
<dbReference type="InterPro" id="IPR011009">
    <property type="entry name" value="Kinase-like_dom_sf"/>
</dbReference>
<keyword evidence="2" id="KW-0723">Serine/threonine-protein kinase</keyword>
<dbReference type="SUPFAM" id="SSF56112">
    <property type="entry name" value="Protein kinase-like (PK-like)"/>
    <property type="match status" value="1"/>
</dbReference>
<evidence type="ECO:0000256" key="4">
    <source>
        <dbReference type="ARBA" id="ARBA00022679"/>
    </source>
</evidence>
<gene>
    <name evidence="19" type="primary">BnaA08g28110D</name>
    <name evidence="19" type="ORF">GSBRNA2T00089700001</name>
</gene>
<comment type="subcellular location">
    <subcellularLocation>
        <location evidence="1">Membrane</location>
        <topology evidence="1">Single-pass type I membrane protein</topology>
    </subcellularLocation>
</comment>
<dbReference type="PaxDb" id="3708-A0A078FRT1"/>
<comment type="catalytic activity">
    <reaction evidence="14">
        <text>L-seryl-[protein] + ATP = O-phospho-L-seryl-[protein] + ADP + H(+)</text>
        <dbReference type="Rhea" id="RHEA:17989"/>
        <dbReference type="Rhea" id="RHEA-COMP:9863"/>
        <dbReference type="Rhea" id="RHEA-COMP:11604"/>
        <dbReference type="ChEBI" id="CHEBI:15378"/>
        <dbReference type="ChEBI" id="CHEBI:29999"/>
        <dbReference type="ChEBI" id="CHEBI:30616"/>
        <dbReference type="ChEBI" id="CHEBI:83421"/>
        <dbReference type="ChEBI" id="CHEBI:456216"/>
    </reaction>
</comment>
<dbReference type="Proteomes" id="UP000028999">
    <property type="component" value="Unassembled WGS sequence"/>
</dbReference>
<reference evidence="19 20" key="1">
    <citation type="journal article" date="2014" name="Science">
        <title>Plant genetics. Early allopolyploid evolution in the post-Neolithic Brassica napus oilseed genome.</title>
        <authorList>
            <person name="Chalhoub B."/>
            <person name="Denoeud F."/>
            <person name="Liu S."/>
            <person name="Parkin I.A."/>
            <person name="Tang H."/>
            <person name="Wang X."/>
            <person name="Chiquet J."/>
            <person name="Belcram H."/>
            <person name="Tong C."/>
            <person name="Samans B."/>
            <person name="Correa M."/>
            <person name="Da Silva C."/>
            <person name="Just J."/>
            <person name="Falentin C."/>
            <person name="Koh C.S."/>
            <person name="Le Clainche I."/>
            <person name="Bernard M."/>
            <person name="Bento P."/>
            <person name="Noel B."/>
            <person name="Labadie K."/>
            <person name="Alberti A."/>
            <person name="Charles M."/>
            <person name="Arnaud D."/>
            <person name="Guo H."/>
            <person name="Daviaud C."/>
            <person name="Alamery S."/>
            <person name="Jabbari K."/>
            <person name="Zhao M."/>
            <person name="Edger P.P."/>
            <person name="Chelaifa H."/>
            <person name="Tack D."/>
            <person name="Lassalle G."/>
            <person name="Mestiri I."/>
            <person name="Schnel N."/>
            <person name="Le Paslier M.C."/>
            <person name="Fan G."/>
            <person name="Renault V."/>
            <person name="Bayer P.E."/>
            <person name="Golicz A.A."/>
            <person name="Manoli S."/>
            <person name="Lee T.H."/>
            <person name="Thi V.H."/>
            <person name="Chalabi S."/>
            <person name="Hu Q."/>
            <person name="Fan C."/>
            <person name="Tollenaere R."/>
            <person name="Lu Y."/>
            <person name="Battail C."/>
            <person name="Shen J."/>
            <person name="Sidebottom C.H."/>
            <person name="Wang X."/>
            <person name="Canaguier A."/>
            <person name="Chauveau A."/>
            <person name="Berard A."/>
            <person name="Deniot G."/>
            <person name="Guan M."/>
            <person name="Liu Z."/>
            <person name="Sun F."/>
            <person name="Lim Y.P."/>
            <person name="Lyons E."/>
            <person name="Town C.D."/>
            <person name="Bancroft I."/>
            <person name="Wang X."/>
            <person name="Meng J."/>
            <person name="Ma J."/>
            <person name="Pires J.C."/>
            <person name="King G.J."/>
            <person name="Brunel D."/>
            <person name="Delourme R."/>
            <person name="Renard M."/>
            <person name="Aury J.M."/>
            <person name="Adams K.L."/>
            <person name="Batley J."/>
            <person name="Snowdon R.J."/>
            <person name="Tost J."/>
            <person name="Edwards D."/>
            <person name="Zhou Y."/>
            <person name="Hua W."/>
            <person name="Sharpe A.G."/>
            <person name="Paterson A.H."/>
            <person name="Guan C."/>
            <person name="Wincker P."/>
        </authorList>
    </citation>
    <scope>NUCLEOTIDE SEQUENCE [LARGE SCALE GENOMIC DNA]</scope>
    <source>
        <strain evidence="20">cv. Darmor-bzh</strain>
    </source>
</reference>
<dbReference type="OMA" id="VIPCICM"/>
<feature type="chain" id="PRO_5001735056" evidence="17">
    <location>
        <begin position="23"/>
        <end position="650"/>
    </location>
</feature>
<evidence type="ECO:0000256" key="11">
    <source>
        <dbReference type="ARBA" id="ARBA00023136"/>
    </source>
</evidence>
<dbReference type="PANTHER" id="PTHR27005">
    <property type="entry name" value="WALL-ASSOCIATED RECEPTOR KINASE-LIKE 21"/>
    <property type="match status" value="1"/>
</dbReference>
<keyword evidence="4" id="KW-0808">Transferase</keyword>
<dbReference type="InterPro" id="IPR018097">
    <property type="entry name" value="EGF_Ca-bd_CS"/>
</dbReference>
<keyword evidence="5 16" id="KW-0812">Transmembrane</keyword>
<keyword evidence="6 17" id="KW-0732">Signal</keyword>
<dbReference type="Gramene" id="CDY15527">
    <property type="protein sequence ID" value="CDY15527"/>
    <property type="gene ID" value="GSBRNA2T00089700001"/>
</dbReference>
<keyword evidence="3" id="KW-0597">Phosphoprotein</keyword>
<evidence type="ECO:0000256" key="17">
    <source>
        <dbReference type="SAM" id="SignalP"/>
    </source>
</evidence>
<organism evidence="19 20">
    <name type="scientific">Brassica napus</name>
    <name type="common">Rape</name>
    <dbReference type="NCBI Taxonomy" id="3708"/>
    <lineage>
        <taxon>Eukaryota</taxon>
        <taxon>Viridiplantae</taxon>
        <taxon>Streptophyta</taxon>
        <taxon>Embryophyta</taxon>
        <taxon>Tracheophyta</taxon>
        <taxon>Spermatophyta</taxon>
        <taxon>Magnoliopsida</taxon>
        <taxon>eudicotyledons</taxon>
        <taxon>Gunneridae</taxon>
        <taxon>Pentapetalae</taxon>
        <taxon>rosids</taxon>
        <taxon>malvids</taxon>
        <taxon>Brassicales</taxon>
        <taxon>Brassicaceae</taxon>
        <taxon>Brassiceae</taxon>
        <taxon>Brassica</taxon>
    </lineage>
</organism>
<evidence type="ECO:0000256" key="14">
    <source>
        <dbReference type="ARBA" id="ARBA00047558"/>
    </source>
</evidence>
<keyword evidence="9" id="KW-0067">ATP-binding</keyword>
<keyword evidence="8" id="KW-0418">Kinase</keyword>
<dbReference type="InterPro" id="IPR045274">
    <property type="entry name" value="WAK-like"/>
</dbReference>
<comment type="catalytic activity">
    <reaction evidence="15">
        <text>L-threonyl-[protein] + ATP = O-phospho-L-threonyl-[protein] + ADP + H(+)</text>
        <dbReference type="Rhea" id="RHEA:46608"/>
        <dbReference type="Rhea" id="RHEA-COMP:11060"/>
        <dbReference type="Rhea" id="RHEA-COMP:11605"/>
        <dbReference type="ChEBI" id="CHEBI:15378"/>
        <dbReference type="ChEBI" id="CHEBI:30013"/>
        <dbReference type="ChEBI" id="CHEBI:30616"/>
        <dbReference type="ChEBI" id="CHEBI:61977"/>
        <dbReference type="ChEBI" id="CHEBI:456216"/>
    </reaction>
</comment>
<dbReference type="GO" id="GO:0005509">
    <property type="term" value="F:calcium ion binding"/>
    <property type="evidence" value="ECO:0007669"/>
    <property type="project" value="InterPro"/>
</dbReference>
<dbReference type="InterPro" id="IPR001881">
    <property type="entry name" value="EGF-like_Ca-bd_dom"/>
</dbReference>
<dbReference type="InterPro" id="IPR013695">
    <property type="entry name" value="WAK"/>
</dbReference>
<dbReference type="GO" id="GO:0005524">
    <property type="term" value="F:ATP binding"/>
    <property type="evidence" value="ECO:0007669"/>
    <property type="project" value="UniProtKB-KW"/>
</dbReference>
<dbReference type="GO" id="GO:0004674">
    <property type="term" value="F:protein serine/threonine kinase activity"/>
    <property type="evidence" value="ECO:0007669"/>
    <property type="project" value="UniProtKB-KW"/>
</dbReference>
<dbReference type="GO" id="GO:0007166">
    <property type="term" value="P:cell surface receptor signaling pathway"/>
    <property type="evidence" value="ECO:0000318"/>
    <property type="project" value="GO_Central"/>
</dbReference>
<feature type="domain" description="Protein kinase" evidence="18">
    <location>
        <begin position="325"/>
        <end position="609"/>
    </location>
</feature>
<keyword evidence="12" id="KW-1015">Disulfide bond</keyword>
<evidence type="ECO:0000259" key="18">
    <source>
        <dbReference type="PROSITE" id="PS50011"/>
    </source>
</evidence>
<evidence type="ECO:0000313" key="20">
    <source>
        <dbReference type="Proteomes" id="UP000028999"/>
    </source>
</evidence>
<protein>
    <submittedName>
        <fullName evidence="19">BnaA08g28110D protein</fullName>
    </submittedName>
</protein>
<keyword evidence="13" id="KW-0325">Glycoprotein</keyword>
<keyword evidence="11 16" id="KW-0472">Membrane</keyword>
<evidence type="ECO:0000256" key="8">
    <source>
        <dbReference type="ARBA" id="ARBA00022777"/>
    </source>
</evidence>
<keyword evidence="10 16" id="KW-1133">Transmembrane helix</keyword>
<dbReference type="Gene3D" id="1.10.510.10">
    <property type="entry name" value="Transferase(Phosphotransferase) domain 1"/>
    <property type="match status" value="1"/>
</dbReference>
<dbReference type="GO" id="GO:0030247">
    <property type="term" value="F:polysaccharide binding"/>
    <property type="evidence" value="ECO:0007669"/>
    <property type="project" value="InterPro"/>
</dbReference>
<dbReference type="GO" id="GO:0006952">
    <property type="term" value="P:defense response"/>
    <property type="evidence" value="ECO:0000318"/>
    <property type="project" value="GO_Central"/>
</dbReference>
<dbReference type="EMBL" id="LK032055">
    <property type="protein sequence ID" value="CDY15527.1"/>
    <property type="molecule type" value="Genomic_DNA"/>
</dbReference>
<feature type="transmembrane region" description="Helical" evidence="16">
    <location>
        <begin position="344"/>
        <end position="370"/>
    </location>
</feature>
<keyword evidence="20" id="KW-1185">Reference proteome</keyword>
<dbReference type="SMART" id="SM00220">
    <property type="entry name" value="S_TKc"/>
    <property type="match status" value="1"/>
</dbReference>
<dbReference type="Pfam" id="PF13947">
    <property type="entry name" value="GUB_WAK_bind"/>
    <property type="match status" value="1"/>
</dbReference>
<dbReference type="FunFam" id="1.10.510.10:FF:000084">
    <property type="entry name" value="Wall-associated receptor kinase 2"/>
    <property type="match status" value="1"/>
</dbReference>
<sequence>MRCALLLMTHLSLLLVLILASANLIASRSSCPSHCGNISIPYPFGIGKGCYLNEWFAIQCNNSIYGALVPYLPKINKEVVKISLPDANGFFKTTESYGSLRIKTNVTSMGCSNSSDETKFGEPLNFTGSPFTISRSNIFQAIGCNYKATLTHLDPAVVGCISTCEPRKIGDHTSCRGNKCCQVDPPSEIGQVVGISMEEISSSITRERGCRVAFLTDENQDPLGYREAKVTDPNWFYDRQYVTLQLRWAIQMKNLSFINSLGCTTGHSSSSVIPCICMNNTNDKISSVSCACHKGYTGNPYTLGGCKDIDECQLDKGNYQNCGPQGGTCVNTPGSYQCVFKNRLFILGFAGLCVGFGVLMMVFAVAFLLCKFIKKQRKIIGKKKLFRRNGGLLLKQQLTTAEDSIEKTKVFTSKELKKATENFSSTRVLGKGGQGTVYKGMLVDALSYLHSSASTPIFHRDVKSTNIMLDEKYRVKVSDFGTSRWVTDDHTHLTTVVSGTVGYVDPEYFQTSQFTDKSDVYSFGVVLVELITGEKPISFVRFLRNRTLAAYFILAMEENRLIDIIDPQIRAECKLEQVMEAAQLARRCLKLTGKDRPSMREVSMELERIRSPSKDFHIVKNNAEEADVESCSVDTTSTLDAEPLFPGQTW</sequence>
<dbReference type="Gene3D" id="3.30.200.20">
    <property type="entry name" value="Phosphorylase Kinase, domain 1"/>
    <property type="match status" value="1"/>
</dbReference>
<dbReference type="GO" id="GO:0005886">
    <property type="term" value="C:plasma membrane"/>
    <property type="evidence" value="ECO:0000318"/>
    <property type="project" value="GO_Central"/>
</dbReference>
<name>A0A078FRT1_BRANA</name>
<evidence type="ECO:0000256" key="6">
    <source>
        <dbReference type="ARBA" id="ARBA00022729"/>
    </source>
</evidence>
<evidence type="ECO:0000256" key="7">
    <source>
        <dbReference type="ARBA" id="ARBA00022741"/>
    </source>
</evidence>
<dbReference type="InterPro" id="IPR000719">
    <property type="entry name" value="Prot_kinase_dom"/>
</dbReference>
<evidence type="ECO:0000256" key="13">
    <source>
        <dbReference type="ARBA" id="ARBA00023180"/>
    </source>
</evidence>
<dbReference type="Pfam" id="PF08488">
    <property type="entry name" value="WAK"/>
    <property type="match status" value="1"/>
</dbReference>
<evidence type="ECO:0000256" key="15">
    <source>
        <dbReference type="ARBA" id="ARBA00047951"/>
    </source>
</evidence>
<evidence type="ECO:0000256" key="9">
    <source>
        <dbReference type="ARBA" id="ARBA00022840"/>
    </source>
</evidence>
<evidence type="ECO:0000256" key="1">
    <source>
        <dbReference type="ARBA" id="ARBA00004479"/>
    </source>
</evidence>